<feature type="transmembrane region" description="Helical" evidence="5">
    <location>
        <begin position="68"/>
        <end position="87"/>
    </location>
</feature>
<keyword evidence="8" id="KW-1185">Reference proteome</keyword>
<evidence type="ECO:0000256" key="3">
    <source>
        <dbReference type="ARBA" id="ARBA00022989"/>
    </source>
</evidence>
<reference evidence="7" key="1">
    <citation type="journal article" date="2014" name="Int. J. Syst. Evol. Microbiol.">
        <title>Complete genome sequence of Corynebacterium casei LMG S-19264T (=DSM 44701T), isolated from a smear-ripened cheese.</title>
        <authorList>
            <consortium name="US DOE Joint Genome Institute (JGI-PGF)"/>
            <person name="Walter F."/>
            <person name="Albersmeier A."/>
            <person name="Kalinowski J."/>
            <person name="Ruckert C."/>
        </authorList>
    </citation>
    <scope>NUCLEOTIDE SEQUENCE</scope>
    <source>
        <strain evidence="7">CGMCC 1.15763</strain>
    </source>
</reference>
<dbReference type="EMBL" id="BMJW01000001">
    <property type="protein sequence ID" value="GGG90117.1"/>
    <property type="molecule type" value="Genomic_DNA"/>
</dbReference>
<accession>A0A917HUX8</accession>
<dbReference type="GO" id="GO:0016020">
    <property type="term" value="C:membrane"/>
    <property type="evidence" value="ECO:0007669"/>
    <property type="project" value="UniProtKB-SubCell"/>
</dbReference>
<dbReference type="Proteomes" id="UP000633278">
    <property type="component" value="Unassembled WGS sequence"/>
</dbReference>
<evidence type="ECO:0000256" key="4">
    <source>
        <dbReference type="ARBA" id="ARBA00023136"/>
    </source>
</evidence>
<comment type="subcellular location">
    <subcellularLocation>
        <location evidence="1">Membrane</location>
        <topology evidence="1">Multi-pass membrane protein</topology>
    </subcellularLocation>
</comment>
<keyword evidence="4 5" id="KW-0472">Membrane</keyword>
<proteinExistence type="predicted"/>
<gene>
    <name evidence="7" type="ORF">GCM10011416_03370</name>
</gene>
<evidence type="ECO:0000259" key="6">
    <source>
        <dbReference type="Pfam" id="PF07291"/>
    </source>
</evidence>
<keyword evidence="2 5" id="KW-0812">Transmembrane</keyword>
<evidence type="ECO:0000256" key="1">
    <source>
        <dbReference type="ARBA" id="ARBA00004141"/>
    </source>
</evidence>
<dbReference type="AlphaFoldDB" id="A0A917HUX8"/>
<dbReference type="PANTHER" id="PTHR36974">
    <property type="entry name" value="MEMBRANE PROTEIN-RELATED"/>
    <property type="match status" value="1"/>
</dbReference>
<feature type="transmembrane region" description="Helical" evidence="5">
    <location>
        <begin position="6"/>
        <end position="25"/>
    </location>
</feature>
<evidence type="ECO:0000256" key="5">
    <source>
        <dbReference type="SAM" id="Phobius"/>
    </source>
</evidence>
<dbReference type="GO" id="GO:0030416">
    <property type="term" value="P:methylamine metabolic process"/>
    <property type="evidence" value="ECO:0007669"/>
    <property type="project" value="InterPro"/>
</dbReference>
<protein>
    <recommendedName>
        <fullName evidence="6">Methylamine utilisation protein MauE domain-containing protein</fullName>
    </recommendedName>
</protein>
<keyword evidence="3 5" id="KW-1133">Transmembrane helix</keyword>
<evidence type="ECO:0000313" key="7">
    <source>
        <dbReference type="EMBL" id="GGG90117.1"/>
    </source>
</evidence>
<feature type="domain" description="Methylamine utilisation protein MauE" evidence="6">
    <location>
        <begin position="2"/>
        <end position="79"/>
    </location>
</feature>
<reference evidence="7" key="2">
    <citation type="submission" date="2020-09" db="EMBL/GenBank/DDBJ databases">
        <authorList>
            <person name="Sun Q."/>
            <person name="Zhou Y."/>
        </authorList>
    </citation>
    <scope>NUCLEOTIDE SEQUENCE</scope>
    <source>
        <strain evidence="7">CGMCC 1.15763</strain>
    </source>
</reference>
<feature type="transmembrane region" description="Helical" evidence="5">
    <location>
        <begin position="45"/>
        <end position="62"/>
    </location>
</feature>
<organism evidence="7 8">
    <name type="scientific">Polaribacter pacificus</name>
    <dbReference type="NCBI Taxonomy" id="1775173"/>
    <lineage>
        <taxon>Bacteria</taxon>
        <taxon>Pseudomonadati</taxon>
        <taxon>Bacteroidota</taxon>
        <taxon>Flavobacteriia</taxon>
        <taxon>Flavobacteriales</taxon>
        <taxon>Flavobacteriaceae</taxon>
    </lineage>
</organism>
<dbReference type="PANTHER" id="PTHR36974:SF1">
    <property type="entry name" value="DOXX FAMILY MEMBRANE PROTEIN"/>
    <property type="match status" value="1"/>
</dbReference>
<dbReference type="InterPro" id="IPR009908">
    <property type="entry name" value="Methylamine_util_MauE"/>
</dbReference>
<comment type="caution">
    <text evidence="7">The sequence shown here is derived from an EMBL/GenBank/DDBJ whole genome shotgun (WGS) entry which is preliminary data.</text>
</comment>
<feature type="transmembrane region" description="Helical" evidence="5">
    <location>
        <begin position="99"/>
        <end position="118"/>
    </location>
</feature>
<dbReference type="RefSeq" id="WP_188597536.1">
    <property type="nucleotide sequence ID" value="NZ_BMJW01000001.1"/>
</dbReference>
<evidence type="ECO:0000313" key="8">
    <source>
        <dbReference type="Proteomes" id="UP000633278"/>
    </source>
</evidence>
<evidence type="ECO:0000256" key="2">
    <source>
        <dbReference type="ARBA" id="ARBA00022692"/>
    </source>
</evidence>
<sequence>MSLTVQIIAYLFGALLMFAGIMHLIKPQIFKHFIPAIFPKKTVNYIIGIIEFALGLGLFIHQTQKESALGVFGLMLFFLPIHIWDATKARPAIGSKKMAYFRIPLQFVLLYFAYLIYIES</sequence>
<dbReference type="Pfam" id="PF07291">
    <property type="entry name" value="MauE"/>
    <property type="match status" value="1"/>
</dbReference>
<name>A0A917HUX8_9FLAO</name>